<reference evidence="5 6" key="1">
    <citation type="submission" date="2018-03" db="EMBL/GenBank/DDBJ databases">
        <title>Genomic Encyclopedia of Archaeal and Bacterial Type Strains, Phase II (KMG-II): from individual species to whole genera.</title>
        <authorList>
            <person name="Goeker M."/>
        </authorList>
    </citation>
    <scope>NUCLEOTIDE SEQUENCE [LARGE SCALE GENOMIC DNA]</scope>
    <source>
        <strain evidence="5 6">DSM 45601</strain>
    </source>
</reference>
<organism evidence="5 6">
    <name type="scientific">Allonocardiopsis opalescens</name>
    <dbReference type="NCBI Taxonomy" id="1144618"/>
    <lineage>
        <taxon>Bacteria</taxon>
        <taxon>Bacillati</taxon>
        <taxon>Actinomycetota</taxon>
        <taxon>Actinomycetes</taxon>
        <taxon>Streptosporangiales</taxon>
        <taxon>Allonocardiopsis</taxon>
    </lineage>
</organism>
<keyword evidence="1" id="KW-0175">Coiled coil</keyword>
<keyword evidence="5" id="KW-0121">Carboxypeptidase</keyword>
<evidence type="ECO:0000259" key="4">
    <source>
        <dbReference type="Pfam" id="PF02557"/>
    </source>
</evidence>
<dbReference type="AlphaFoldDB" id="A0A2T0Q066"/>
<keyword evidence="5" id="KW-0645">Protease</keyword>
<dbReference type="Pfam" id="PF02557">
    <property type="entry name" value="VanY"/>
    <property type="match status" value="1"/>
</dbReference>
<dbReference type="InterPro" id="IPR009045">
    <property type="entry name" value="Zn_M74/Hedgehog-like"/>
</dbReference>
<proteinExistence type="predicted"/>
<dbReference type="CDD" id="cd14814">
    <property type="entry name" value="Peptidase_M15"/>
    <property type="match status" value="1"/>
</dbReference>
<feature type="coiled-coil region" evidence="1">
    <location>
        <begin position="44"/>
        <end position="106"/>
    </location>
</feature>
<keyword evidence="3" id="KW-0732">Signal</keyword>
<name>A0A2T0Q066_9ACTN</name>
<feature type="chain" id="PRO_5015550546" evidence="3">
    <location>
        <begin position="23"/>
        <end position="400"/>
    </location>
</feature>
<dbReference type="GO" id="GO:0006508">
    <property type="term" value="P:proteolysis"/>
    <property type="evidence" value="ECO:0007669"/>
    <property type="project" value="InterPro"/>
</dbReference>
<dbReference type="GO" id="GO:0004180">
    <property type="term" value="F:carboxypeptidase activity"/>
    <property type="evidence" value="ECO:0007669"/>
    <property type="project" value="UniProtKB-KW"/>
</dbReference>
<keyword evidence="6" id="KW-1185">Reference proteome</keyword>
<evidence type="ECO:0000313" key="5">
    <source>
        <dbReference type="EMBL" id="PRX97192.1"/>
    </source>
</evidence>
<keyword evidence="5" id="KW-0378">Hydrolase</keyword>
<dbReference type="InterPro" id="IPR003709">
    <property type="entry name" value="VanY-like_core_dom"/>
</dbReference>
<dbReference type="Proteomes" id="UP000237846">
    <property type="component" value="Unassembled WGS sequence"/>
</dbReference>
<gene>
    <name evidence="5" type="ORF">CLV72_106228</name>
</gene>
<accession>A0A2T0Q066</accession>
<feature type="compositionally biased region" description="Low complexity" evidence="2">
    <location>
        <begin position="231"/>
        <end position="253"/>
    </location>
</feature>
<sequence length="400" mass="42798">MGRAAAAVLVGGAVLMPAYAWAEPPSESEIAQSRREARERAEDVGAVRAELARVRARLDRLQEEAQQALAAYGRERTELERAQREQESAQERAEQAARRLEESRSEVARYAVAAYKGADLGLVSALAGGPQAALDRAATLDHLSGRRSDQMDRLTAVDVVAETLHGMAEDAREEQERAAAEAGRAAEAAEDAVARQEHEVGEVAAEQTRLEALLADSRRDTEELERERQEALAQAEQAAQAAHADAAGPAEPAGDGGGPVVAEGCHDRPTGLGGYANGQIPTSVLCPLPQAGEYLRADAAAAFIRLDGAFRERFGRPICVTDSYRPYAEQQHLYAVMPPGMAAAPGTSTHGLGVAVDLCGGIERLGTPEHAWMLATAPSFGWDNPPWARGGFEPWHWEYG</sequence>
<feature type="compositionally biased region" description="Basic and acidic residues" evidence="2">
    <location>
        <begin position="169"/>
        <end position="179"/>
    </location>
</feature>
<comment type="caution">
    <text evidence="5">The sequence shown here is derived from an EMBL/GenBank/DDBJ whole genome shotgun (WGS) entry which is preliminary data.</text>
</comment>
<feature type="compositionally biased region" description="Basic and acidic residues" evidence="2">
    <location>
        <begin position="216"/>
        <end position="230"/>
    </location>
</feature>
<feature type="compositionally biased region" description="Basic and acidic residues" evidence="2">
    <location>
        <begin position="192"/>
        <end position="201"/>
    </location>
</feature>
<protein>
    <submittedName>
        <fullName evidence="5">D-alanyl-D-alanine carboxypeptidase-like protein</fullName>
    </submittedName>
</protein>
<feature type="domain" description="D-alanyl-D-alanine carboxypeptidase-like core" evidence="4">
    <location>
        <begin position="293"/>
        <end position="399"/>
    </location>
</feature>
<evidence type="ECO:0000313" key="6">
    <source>
        <dbReference type="Proteomes" id="UP000237846"/>
    </source>
</evidence>
<dbReference type="Gene3D" id="3.30.1380.10">
    <property type="match status" value="1"/>
</dbReference>
<feature type="region of interest" description="Disordered" evidence="2">
    <location>
        <begin position="169"/>
        <end position="265"/>
    </location>
</feature>
<dbReference type="EMBL" id="PVZC01000006">
    <property type="protein sequence ID" value="PRX97192.1"/>
    <property type="molecule type" value="Genomic_DNA"/>
</dbReference>
<dbReference type="RefSeq" id="WP_245930334.1">
    <property type="nucleotide sequence ID" value="NZ_PVZC01000006.1"/>
</dbReference>
<feature type="signal peptide" evidence="3">
    <location>
        <begin position="1"/>
        <end position="22"/>
    </location>
</feature>
<evidence type="ECO:0000256" key="2">
    <source>
        <dbReference type="SAM" id="MobiDB-lite"/>
    </source>
</evidence>
<evidence type="ECO:0000256" key="3">
    <source>
        <dbReference type="SAM" id="SignalP"/>
    </source>
</evidence>
<evidence type="ECO:0000256" key="1">
    <source>
        <dbReference type="SAM" id="Coils"/>
    </source>
</evidence>
<dbReference type="SUPFAM" id="SSF55166">
    <property type="entry name" value="Hedgehog/DD-peptidase"/>
    <property type="match status" value="1"/>
</dbReference>